<name>A0A1W2BV99_9FLAO</name>
<keyword evidence="1" id="KW-0812">Transmembrane</keyword>
<feature type="transmembrane region" description="Helical" evidence="1">
    <location>
        <begin position="50"/>
        <end position="74"/>
    </location>
</feature>
<evidence type="ECO:0000313" key="3">
    <source>
        <dbReference type="EMBL" id="SMC76801.1"/>
    </source>
</evidence>
<dbReference type="STRING" id="1434700.SAMN06296427_107171"/>
<feature type="domain" description="2TM" evidence="2">
    <location>
        <begin position="15"/>
        <end position="89"/>
    </location>
</feature>
<dbReference type="AlphaFoldDB" id="A0A1W2BV99"/>
<gene>
    <name evidence="3" type="ORF">SAMN06296427_107171</name>
</gene>
<dbReference type="OrthoDB" id="8965954at2"/>
<organism evidence="3 4">
    <name type="scientific">Moheibacter sediminis</name>
    <dbReference type="NCBI Taxonomy" id="1434700"/>
    <lineage>
        <taxon>Bacteria</taxon>
        <taxon>Pseudomonadati</taxon>
        <taxon>Bacteroidota</taxon>
        <taxon>Flavobacteriia</taxon>
        <taxon>Flavobacteriales</taxon>
        <taxon>Weeksellaceae</taxon>
        <taxon>Moheibacter</taxon>
    </lineage>
</organism>
<sequence length="96" mass="11230">MENNKNYSTEEYLAAKKAVEERLGFYVHLAAYILVNGYFVFLSVRSGGYFWAIWPMVGWGIGLAFHGIGVFGFFNNNSWKDKQIHKELEKRRKFNL</sequence>
<protein>
    <submittedName>
        <fullName evidence="3">2TM domain-containing protein</fullName>
    </submittedName>
</protein>
<dbReference type="Proteomes" id="UP000192393">
    <property type="component" value="Unassembled WGS sequence"/>
</dbReference>
<feature type="transmembrane region" description="Helical" evidence="1">
    <location>
        <begin position="23"/>
        <end position="44"/>
    </location>
</feature>
<keyword evidence="1" id="KW-0472">Membrane</keyword>
<keyword evidence="1" id="KW-1133">Transmembrane helix</keyword>
<reference evidence="3 4" key="1">
    <citation type="submission" date="2017-04" db="EMBL/GenBank/DDBJ databases">
        <authorList>
            <person name="Afonso C.L."/>
            <person name="Miller P.J."/>
            <person name="Scott M.A."/>
            <person name="Spackman E."/>
            <person name="Goraichik I."/>
            <person name="Dimitrov K.M."/>
            <person name="Suarez D.L."/>
            <person name="Swayne D.E."/>
        </authorList>
    </citation>
    <scope>NUCLEOTIDE SEQUENCE [LARGE SCALE GENOMIC DNA]</scope>
    <source>
        <strain evidence="3 4">CGMCC 1.12708</strain>
    </source>
</reference>
<proteinExistence type="predicted"/>
<evidence type="ECO:0000313" key="4">
    <source>
        <dbReference type="Proteomes" id="UP000192393"/>
    </source>
</evidence>
<accession>A0A1W2BV99</accession>
<dbReference type="InterPro" id="IPR025698">
    <property type="entry name" value="2TM_dom"/>
</dbReference>
<dbReference type="EMBL" id="FWXS01000007">
    <property type="protein sequence ID" value="SMC76801.1"/>
    <property type="molecule type" value="Genomic_DNA"/>
</dbReference>
<dbReference type="Pfam" id="PF13239">
    <property type="entry name" value="2TM"/>
    <property type="match status" value="1"/>
</dbReference>
<dbReference type="RefSeq" id="WP_084017846.1">
    <property type="nucleotide sequence ID" value="NZ_FWXS01000007.1"/>
</dbReference>
<keyword evidence="4" id="KW-1185">Reference proteome</keyword>
<evidence type="ECO:0000256" key="1">
    <source>
        <dbReference type="SAM" id="Phobius"/>
    </source>
</evidence>
<evidence type="ECO:0000259" key="2">
    <source>
        <dbReference type="Pfam" id="PF13239"/>
    </source>
</evidence>